<evidence type="ECO:0008006" key="8">
    <source>
        <dbReference type="Google" id="ProtNLM"/>
    </source>
</evidence>
<evidence type="ECO:0000256" key="5">
    <source>
        <dbReference type="ARBA" id="ARBA00023242"/>
    </source>
</evidence>
<evidence type="ECO:0000313" key="6">
    <source>
        <dbReference type="EMBL" id="KNZ48945.1"/>
    </source>
</evidence>
<keyword evidence="4" id="KW-0862">Zinc</keyword>
<keyword evidence="5" id="KW-0539">Nucleus</keyword>
<proteinExistence type="predicted"/>
<dbReference type="OrthoDB" id="2687121at2759"/>
<dbReference type="GO" id="GO:0008270">
    <property type="term" value="F:zinc ion binding"/>
    <property type="evidence" value="ECO:0007669"/>
    <property type="project" value="UniProtKB-KW"/>
</dbReference>
<evidence type="ECO:0000256" key="1">
    <source>
        <dbReference type="ARBA" id="ARBA00004123"/>
    </source>
</evidence>
<dbReference type="AlphaFoldDB" id="A0A0L6UM86"/>
<evidence type="ECO:0000256" key="2">
    <source>
        <dbReference type="ARBA" id="ARBA00022723"/>
    </source>
</evidence>
<comment type="caution">
    <text evidence="6">The sequence shown here is derived from an EMBL/GenBank/DDBJ whole genome shotgun (WGS) entry which is preliminary data.</text>
</comment>
<dbReference type="Proteomes" id="UP000037035">
    <property type="component" value="Unassembled WGS sequence"/>
</dbReference>
<dbReference type="VEuPathDB" id="FungiDB:VP01_530g6"/>
<keyword evidence="3" id="KW-0863">Zinc-finger</keyword>
<dbReference type="GO" id="GO:0005634">
    <property type="term" value="C:nucleus"/>
    <property type="evidence" value="ECO:0007669"/>
    <property type="project" value="UniProtKB-SubCell"/>
</dbReference>
<keyword evidence="7" id="KW-1185">Reference proteome</keyword>
<protein>
    <recommendedName>
        <fullName evidence="8">HAT C-terminal dimerisation domain-containing protein</fullName>
    </recommendedName>
</protein>
<organism evidence="6 7">
    <name type="scientific">Puccinia sorghi</name>
    <dbReference type="NCBI Taxonomy" id="27349"/>
    <lineage>
        <taxon>Eukaryota</taxon>
        <taxon>Fungi</taxon>
        <taxon>Dikarya</taxon>
        <taxon>Basidiomycota</taxon>
        <taxon>Pucciniomycotina</taxon>
        <taxon>Pucciniomycetes</taxon>
        <taxon>Pucciniales</taxon>
        <taxon>Pucciniaceae</taxon>
        <taxon>Puccinia</taxon>
    </lineage>
</organism>
<evidence type="ECO:0000313" key="7">
    <source>
        <dbReference type="Proteomes" id="UP000037035"/>
    </source>
</evidence>
<name>A0A0L6UM86_9BASI</name>
<dbReference type="EMBL" id="LAVV01010509">
    <property type="protein sequence ID" value="KNZ48945.1"/>
    <property type="molecule type" value="Genomic_DNA"/>
</dbReference>
<keyword evidence="2" id="KW-0479">Metal-binding</keyword>
<reference evidence="6 7" key="1">
    <citation type="submission" date="2015-08" db="EMBL/GenBank/DDBJ databases">
        <title>Next Generation Sequencing and Analysis of the Genome of Puccinia sorghi L Schw, the Causal Agent of Maize Common Rust.</title>
        <authorList>
            <person name="Rochi L."/>
            <person name="Burguener G."/>
            <person name="Darino M."/>
            <person name="Turjanski A."/>
            <person name="Kreff E."/>
            <person name="Dieguez M.J."/>
            <person name="Sacco F."/>
        </authorList>
    </citation>
    <scope>NUCLEOTIDE SEQUENCE [LARGE SCALE GENOMIC DNA]</scope>
    <source>
        <strain evidence="6 7">RO10H11247</strain>
    </source>
</reference>
<dbReference type="InterPro" id="IPR052035">
    <property type="entry name" value="ZnF_BED_domain_contain"/>
</dbReference>
<evidence type="ECO:0000256" key="4">
    <source>
        <dbReference type="ARBA" id="ARBA00022833"/>
    </source>
</evidence>
<sequence>MYPELEDIILGYPCSNISVCFHRTLRSLDLQTCHQHQQLQTLAEHSLLSTQHRRAGFGVTSRSMWKKIVKCLAPNRKKSSNTCGIFLAHNLTSSTKSMSEHLKWVHQILPPNQEKANQLLLPNLMKQQRVEHCGPFKIRNDVPFSIFKRLSFHYLLELLNPQTSHMEFSQKSIKSIFNCIFIAHRDHNQKILSIMKHISFTVNAWTSPNMKTFMEIMAHCITPDWKIWDLLIGMPAFEGKIYFILFFPFH</sequence>
<accession>A0A0L6UM86</accession>
<dbReference type="PANTHER" id="PTHR46481:SF10">
    <property type="entry name" value="ZINC FINGER BED DOMAIN-CONTAINING PROTEIN 39"/>
    <property type="match status" value="1"/>
</dbReference>
<comment type="subcellular location">
    <subcellularLocation>
        <location evidence="1">Nucleus</location>
    </subcellularLocation>
</comment>
<evidence type="ECO:0000256" key="3">
    <source>
        <dbReference type="ARBA" id="ARBA00022771"/>
    </source>
</evidence>
<gene>
    <name evidence="6" type="ORF">VP01_530g6</name>
</gene>
<dbReference type="PANTHER" id="PTHR46481">
    <property type="entry name" value="ZINC FINGER BED DOMAIN-CONTAINING PROTEIN 4"/>
    <property type="match status" value="1"/>
</dbReference>